<dbReference type="AlphaFoldDB" id="A0A0F9HQ59"/>
<dbReference type="Gene3D" id="1.10.260.40">
    <property type="entry name" value="lambda repressor-like DNA-binding domains"/>
    <property type="match status" value="1"/>
</dbReference>
<dbReference type="GO" id="GO:0003677">
    <property type="term" value="F:DNA binding"/>
    <property type="evidence" value="ECO:0007669"/>
    <property type="project" value="InterPro"/>
</dbReference>
<reference evidence="1" key="1">
    <citation type="journal article" date="2015" name="Nature">
        <title>Complex archaea that bridge the gap between prokaryotes and eukaryotes.</title>
        <authorList>
            <person name="Spang A."/>
            <person name="Saw J.H."/>
            <person name="Jorgensen S.L."/>
            <person name="Zaremba-Niedzwiedzka K."/>
            <person name="Martijn J."/>
            <person name="Lind A.E."/>
            <person name="van Eijk R."/>
            <person name="Schleper C."/>
            <person name="Guy L."/>
            <person name="Ettema T.J."/>
        </authorList>
    </citation>
    <scope>NUCLEOTIDE SEQUENCE</scope>
</reference>
<protein>
    <submittedName>
        <fullName evidence="1">Uncharacterized protein</fullName>
    </submittedName>
</protein>
<accession>A0A0F9HQ59</accession>
<dbReference type="EMBL" id="LAZR01014446">
    <property type="protein sequence ID" value="KKM17461.1"/>
    <property type="molecule type" value="Genomic_DNA"/>
</dbReference>
<proteinExistence type="predicted"/>
<evidence type="ECO:0000313" key="1">
    <source>
        <dbReference type="EMBL" id="KKM17461.1"/>
    </source>
</evidence>
<dbReference type="InterPro" id="IPR010982">
    <property type="entry name" value="Lambda_DNA-bd_dom_sf"/>
</dbReference>
<comment type="caution">
    <text evidence="1">The sequence shown here is derived from an EMBL/GenBank/DDBJ whole genome shotgun (WGS) entry which is preliminary data.</text>
</comment>
<gene>
    <name evidence="1" type="ORF">LCGC14_1675500</name>
</gene>
<name>A0A0F9HQ59_9ZZZZ</name>
<organism evidence="1">
    <name type="scientific">marine sediment metagenome</name>
    <dbReference type="NCBI Taxonomy" id="412755"/>
    <lineage>
        <taxon>unclassified sequences</taxon>
        <taxon>metagenomes</taxon>
        <taxon>ecological metagenomes</taxon>
    </lineage>
</organism>
<sequence>MYPRAQPKTGKEQLTHDIRADKAIELRLAGWTLGEIARELGYSGTPAVSRAVSRRRKRILSPLIAEERKMQCDRLDAMLKGLWEQAITGDVKAVQSVLGIMARRASVMGLDKGREDSIPREEVERTISMMGVVLQQFIPEEKRDEFRAALRRSIRGLDVAKMVDVPVVIEAEPGDVQELAESDDPNP</sequence>